<feature type="region of interest" description="Disordered" evidence="9">
    <location>
        <begin position="809"/>
        <end position="849"/>
    </location>
</feature>
<feature type="region of interest" description="Disordered" evidence="9">
    <location>
        <begin position="1"/>
        <end position="32"/>
    </location>
</feature>
<dbReference type="PANTHER" id="PTHR22601">
    <property type="entry name" value="ISP4 LIKE PROTEIN"/>
    <property type="match status" value="1"/>
</dbReference>
<feature type="transmembrane region" description="Helical" evidence="10">
    <location>
        <begin position="384"/>
        <end position="405"/>
    </location>
</feature>
<dbReference type="OrthoDB" id="9986677at2759"/>
<evidence type="ECO:0000256" key="9">
    <source>
        <dbReference type="SAM" id="MobiDB-lite"/>
    </source>
</evidence>
<evidence type="ECO:0000313" key="12">
    <source>
        <dbReference type="Proteomes" id="UP000319257"/>
    </source>
</evidence>
<keyword evidence="7 10" id="KW-1133">Transmembrane helix</keyword>
<feature type="transmembrane region" description="Helical" evidence="10">
    <location>
        <begin position="58"/>
        <end position="78"/>
    </location>
</feature>
<feature type="transmembrane region" description="Helical" evidence="10">
    <location>
        <begin position="137"/>
        <end position="157"/>
    </location>
</feature>
<sequence>MASTTQNEEPDVRDEKSDISVTEEPRSEPASSTEEILYAAGVGLQKDDPTLPCLTPRMWVIGICFCLLGSGVNTLYTFRFPSVTLSQSAIQFLAYPVGKAWQFIVPDWGFTLFGRRHSLNPGRFNYKSLMPRAKENILIYILANLSFLTRLSADVLTEQRVFYGLKAGWGFEILITLATILYGFGLAGLGRSLVVEPKSLVWPGVLGNTALNAALHTDSSGQVEQGRWKASRYKFFLTAFCLSFCWYWLPDFIFPALGYFTWVCWTAPNNAVVNQIFGMKSGIGLLPFTFDWSQIAYIGSPLVVPTWAILNVLASLVFWIYIISPALYYTNTWYTAYLPMQSNSIYDNMGKTFNVSRVVNKKDGFTFDAEKFAQYSDIYLPVTYALNTFGLSFATIASLFVWLFLEKRKEVVQSFKASPLVSLFNRQSTPKETKDSPYEEVPTWWYAVAIAMALGIGMFACEYYPVQLRWYGVIFAMVVSAVFYIPLAWVYAATNVKIQIDIFCRIVAGYVWEGKVIANIWFFDLGYISGIKGLAFSQDLKLGLYCNARLLSSRLPCIPPRSLFLVQAVGLVMGTLGQVSVLNWALNHIPNICDLKKAENGFTCPFSRTHFNTSMVWGALGPRRFFAEGALYRSLLWFFLVGAALPVVVHLVQRRPALRTVRWLQNVHVPLFLGGLNFIPPASGTNYGSWAIVGLVFAVLIKRRQREWWRRYTFVLSSALDCSVAIAGILIFFAIFYTGAAKHFHWWGTTVYQDRESARGPFSLGGLEEVADVLPDHSHLRQLHRLRQLAEGRVHARLLDAAPVSAERVEESRGSREVHGVLRGHGRGPTLNATEYYELTDQPTPGFQD</sequence>
<dbReference type="InterPro" id="IPR004813">
    <property type="entry name" value="OPT"/>
</dbReference>
<dbReference type="InterPro" id="IPR004648">
    <property type="entry name" value="Oligpept_transpt"/>
</dbReference>
<feature type="transmembrane region" description="Helical" evidence="10">
    <location>
        <begin position="713"/>
        <end position="737"/>
    </location>
</feature>
<evidence type="ECO:0000256" key="4">
    <source>
        <dbReference type="ARBA" id="ARBA00022692"/>
    </source>
</evidence>
<dbReference type="NCBIfam" id="TIGR00727">
    <property type="entry name" value="ISP4_OPT"/>
    <property type="match status" value="1"/>
</dbReference>
<keyword evidence="4 10" id="KW-0812">Transmembrane</keyword>
<feature type="transmembrane region" description="Helical" evidence="10">
    <location>
        <begin position="444"/>
        <end position="465"/>
    </location>
</feature>
<protein>
    <recommendedName>
        <fullName evidence="13">OPT family small oligopeptide transporter</fullName>
    </recommendedName>
</protein>
<evidence type="ECO:0000313" key="11">
    <source>
        <dbReference type="EMBL" id="TPX07699.1"/>
    </source>
</evidence>
<keyword evidence="5" id="KW-0571">Peptide transport</keyword>
<dbReference type="Pfam" id="PF03169">
    <property type="entry name" value="OPT"/>
    <property type="match status" value="1"/>
</dbReference>
<feature type="transmembrane region" description="Helical" evidence="10">
    <location>
        <begin position="630"/>
        <end position="651"/>
    </location>
</feature>
<dbReference type="EMBL" id="SKBQ01000087">
    <property type="protein sequence ID" value="TPX07699.1"/>
    <property type="molecule type" value="Genomic_DNA"/>
</dbReference>
<dbReference type="GeneID" id="41978042"/>
<comment type="similarity">
    <text evidence="2">Belongs to the oligopeptide OPT transporter family.</text>
</comment>
<feature type="compositionally biased region" description="Basic and acidic residues" evidence="9">
    <location>
        <begin position="809"/>
        <end position="820"/>
    </location>
</feature>
<feature type="transmembrane region" description="Helical" evidence="10">
    <location>
        <begin position="235"/>
        <end position="260"/>
    </location>
</feature>
<evidence type="ECO:0000256" key="2">
    <source>
        <dbReference type="ARBA" id="ARBA00008807"/>
    </source>
</evidence>
<keyword evidence="12" id="KW-1185">Reference proteome</keyword>
<evidence type="ECO:0008006" key="13">
    <source>
        <dbReference type="Google" id="ProtNLM"/>
    </source>
</evidence>
<comment type="subcellular location">
    <subcellularLocation>
        <location evidence="1">Membrane</location>
        <topology evidence="1">Multi-pass membrane protein</topology>
    </subcellularLocation>
</comment>
<dbReference type="GO" id="GO:0016020">
    <property type="term" value="C:membrane"/>
    <property type="evidence" value="ECO:0007669"/>
    <property type="project" value="UniProtKB-SubCell"/>
</dbReference>
<evidence type="ECO:0000256" key="1">
    <source>
        <dbReference type="ARBA" id="ARBA00004141"/>
    </source>
</evidence>
<comment type="caution">
    <text evidence="11">The sequence shown here is derived from an EMBL/GenBank/DDBJ whole genome shotgun (WGS) entry which is preliminary data.</text>
</comment>
<gene>
    <name evidence="11" type="ORF">E0L32_010595</name>
</gene>
<evidence type="ECO:0000256" key="10">
    <source>
        <dbReference type="SAM" id="Phobius"/>
    </source>
</evidence>
<feature type="transmembrane region" description="Helical" evidence="10">
    <location>
        <begin position="563"/>
        <end position="586"/>
    </location>
</feature>
<dbReference type="GO" id="GO:0035673">
    <property type="term" value="F:oligopeptide transmembrane transporter activity"/>
    <property type="evidence" value="ECO:0007669"/>
    <property type="project" value="InterPro"/>
</dbReference>
<evidence type="ECO:0000256" key="5">
    <source>
        <dbReference type="ARBA" id="ARBA00022856"/>
    </source>
</evidence>
<reference evidence="11 12" key="1">
    <citation type="submission" date="2019-06" db="EMBL/GenBank/DDBJ databases">
        <title>Draft genome sequence of the filamentous fungus Phialemoniopsis curvata isolated from diesel fuel.</title>
        <authorList>
            <person name="Varaljay V.A."/>
            <person name="Lyon W.J."/>
            <person name="Crouch A.L."/>
            <person name="Drake C.E."/>
            <person name="Hollomon J.M."/>
            <person name="Nadeau L.J."/>
            <person name="Nunn H.S."/>
            <person name="Stevenson B.S."/>
            <person name="Bojanowski C.L."/>
            <person name="Crookes-Goodson W.J."/>
        </authorList>
    </citation>
    <scope>NUCLEOTIDE SEQUENCE [LARGE SCALE GENOMIC DNA]</scope>
    <source>
        <strain evidence="11 12">D216</strain>
    </source>
</reference>
<feature type="transmembrane region" description="Helical" evidence="10">
    <location>
        <begin position="169"/>
        <end position="189"/>
    </location>
</feature>
<feature type="transmembrane region" description="Helical" evidence="10">
    <location>
        <begin position="471"/>
        <end position="492"/>
    </location>
</feature>
<evidence type="ECO:0000256" key="7">
    <source>
        <dbReference type="ARBA" id="ARBA00022989"/>
    </source>
</evidence>
<feature type="compositionally biased region" description="Basic and acidic residues" evidence="9">
    <location>
        <begin position="13"/>
        <end position="27"/>
    </location>
</feature>
<dbReference type="Proteomes" id="UP000319257">
    <property type="component" value="Unassembled WGS sequence"/>
</dbReference>
<keyword evidence="3" id="KW-0813">Transport</keyword>
<evidence type="ECO:0000256" key="3">
    <source>
        <dbReference type="ARBA" id="ARBA00022448"/>
    </source>
</evidence>
<dbReference type="AlphaFoldDB" id="A0A507AS43"/>
<organism evidence="11 12">
    <name type="scientific">Thyridium curvatum</name>
    <dbReference type="NCBI Taxonomy" id="1093900"/>
    <lineage>
        <taxon>Eukaryota</taxon>
        <taxon>Fungi</taxon>
        <taxon>Dikarya</taxon>
        <taxon>Ascomycota</taxon>
        <taxon>Pezizomycotina</taxon>
        <taxon>Sordariomycetes</taxon>
        <taxon>Sordariomycetidae</taxon>
        <taxon>Thyridiales</taxon>
        <taxon>Thyridiaceae</taxon>
        <taxon>Thyridium</taxon>
    </lineage>
</organism>
<dbReference type="GO" id="GO:0015031">
    <property type="term" value="P:protein transport"/>
    <property type="evidence" value="ECO:0007669"/>
    <property type="project" value="UniProtKB-KW"/>
</dbReference>
<dbReference type="RefSeq" id="XP_030989410.1">
    <property type="nucleotide sequence ID" value="XM_031133231.1"/>
</dbReference>
<dbReference type="InParanoid" id="A0A507AS43"/>
<proteinExistence type="inferred from homology"/>
<feature type="transmembrane region" description="Helical" evidence="10">
    <location>
        <begin position="685"/>
        <end position="701"/>
    </location>
</feature>
<evidence type="ECO:0000256" key="8">
    <source>
        <dbReference type="ARBA" id="ARBA00023136"/>
    </source>
</evidence>
<dbReference type="NCBIfam" id="TIGR00728">
    <property type="entry name" value="OPT_sfam"/>
    <property type="match status" value="1"/>
</dbReference>
<keyword evidence="8 10" id="KW-0472">Membrane</keyword>
<accession>A0A507AS43</accession>
<evidence type="ECO:0000256" key="6">
    <source>
        <dbReference type="ARBA" id="ARBA00022927"/>
    </source>
</evidence>
<name>A0A507AS43_9PEZI</name>
<keyword evidence="6" id="KW-0653">Protein transport</keyword>
<feature type="transmembrane region" description="Helical" evidence="10">
    <location>
        <begin position="302"/>
        <end position="323"/>
    </location>
</feature>